<protein>
    <submittedName>
        <fullName evidence="3">NUDIX hydrolase</fullName>
    </submittedName>
</protein>
<dbReference type="PANTHER" id="PTHR43736">
    <property type="entry name" value="ADP-RIBOSE PYROPHOSPHATASE"/>
    <property type="match status" value="1"/>
</dbReference>
<name>A0A2W5EHW9_9SPHI</name>
<evidence type="ECO:0000256" key="1">
    <source>
        <dbReference type="ARBA" id="ARBA00022801"/>
    </source>
</evidence>
<dbReference type="EMBL" id="QFOI01000538">
    <property type="protein sequence ID" value="PZP41177.1"/>
    <property type="molecule type" value="Genomic_DNA"/>
</dbReference>
<organism evidence="3 4">
    <name type="scientific">Pseudopedobacter saltans</name>
    <dbReference type="NCBI Taxonomy" id="151895"/>
    <lineage>
        <taxon>Bacteria</taxon>
        <taxon>Pseudomonadati</taxon>
        <taxon>Bacteroidota</taxon>
        <taxon>Sphingobacteriia</taxon>
        <taxon>Sphingobacteriales</taxon>
        <taxon>Sphingobacteriaceae</taxon>
        <taxon>Pseudopedobacter</taxon>
    </lineage>
</organism>
<dbReference type="Pfam" id="PF00293">
    <property type="entry name" value="NUDIX"/>
    <property type="match status" value="1"/>
</dbReference>
<accession>A0A2W5EHW9</accession>
<keyword evidence="1 3" id="KW-0378">Hydrolase</keyword>
<dbReference type="PANTHER" id="PTHR43736:SF2">
    <property type="entry name" value="MUTT_NUDIX FAMILY PROTEIN"/>
    <property type="match status" value="1"/>
</dbReference>
<sequence length="156" mass="17753">MIGELTVRVYGFLINAEKGLLVSDEYIRGGFYTKLPGGGLELGEGTKDCLKREFMEEVGIEVSVGEHIYTTDYFQPSAFKKGQQFMGIYYFVHTENTSQIKTHTKSFDFDPSQIKNPNGEAESFRWIPLSELSEDLFPLPTDKIAVRIVLKELQKK</sequence>
<dbReference type="InterPro" id="IPR000086">
    <property type="entry name" value="NUDIX_hydrolase_dom"/>
</dbReference>
<gene>
    <name evidence="3" type="ORF">DI598_18525</name>
</gene>
<dbReference type="Proteomes" id="UP000249645">
    <property type="component" value="Unassembled WGS sequence"/>
</dbReference>
<evidence type="ECO:0000313" key="3">
    <source>
        <dbReference type="EMBL" id="PZP41177.1"/>
    </source>
</evidence>
<dbReference type="InterPro" id="IPR020084">
    <property type="entry name" value="NUDIX_hydrolase_CS"/>
</dbReference>
<comment type="caution">
    <text evidence="3">The sequence shown here is derived from an EMBL/GenBank/DDBJ whole genome shotgun (WGS) entry which is preliminary data.</text>
</comment>
<dbReference type="PROSITE" id="PS51462">
    <property type="entry name" value="NUDIX"/>
    <property type="match status" value="1"/>
</dbReference>
<dbReference type="Gene3D" id="3.90.79.10">
    <property type="entry name" value="Nucleoside Triphosphate Pyrophosphohydrolase"/>
    <property type="match status" value="1"/>
</dbReference>
<feature type="domain" description="Nudix hydrolase" evidence="2">
    <location>
        <begin position="4"/>
        <end position="150"/>
    </location>
</feature>
<dbReference type="GO" id="GO:0016787">
    <property type="term" value="F:hydrolase activity"/>
    <property type="evidence" value="ECO:0007669"/>
    <property type="project" value="UniProtKB-KW"/>
</dbReference>
<dbReference type="SUPFAM" id="SSF55811">
    <property type="entry name" value="Nudix"/>
    <property type="match status" value="1"/>
</dbReference>
<dbReference type="PROSITE" id="PS00893">
    <property type="entry name" value="NUDIX_BOX"/>
    <property type="match status" value="1"/>
</dbReference>
<evidence type="ECO:0000313" key="4">
    <source>
        <dbReference type="Proteomes" id="UP000249645"/>
    </source>
</evidence>
<reference evidence="3 4" key="1">
    <citation type="submission" date="2017-11" db="EMBL/GenBank/DDBJ databases">
        <title>Infants hospitalized years apart are colonized by the same room-sourced microbial strains.</title>
        <authorList>
            <person name="Brooks B."/>
            <person name="Olm M.R."/>
            <person name="Firek B.A."/>
            <person name="Baker R."/>
            <person name="Thomas B.C."/>
            <person name="Morowitz M.J."/>
            <person name="Banfield J.F."/>
        </authorList>
    </citation>
    <scope>NUCLEOTIDE SEQUENCE [LARGE SCALE GENOMIC DNA]</scope>
    <source>
        <strain evidence="3">S2_009_000_R2_76</strain>
    </source>
</reference>
<evidence type="ECO:0000259" key="2">
    <source>
        <dbReference type="PROSITE" id="PS51462"/>
    </source>
</evidence>
<dbReference type="InterPro" id="IPR015797">
    <property type="entry name" value="NUDIX_hydrolase-like_dom_sf"/>
</dbReference>
<proteinExistence type="predicted"/>
<dbReference type="AlphaFoldDB" id="A0A2W5EHW9"/>